<dbReference type="EMBL" id="KT159937">
    <property type="protein sequence ID" value="AKR04174.1"/>
    <property type="molecule type" value="Genomic_DNA"/>
</dbReference>
<sequence>METLVLWVTDIYDNLYLLDTSKNKYDMILIVVATNNPVSLRKYQLECFQLIIYSGNGNTYGINNDIRHTLFISGIYPDTDSLRNPVPPRNVFFDFDDLTDEVIEKLSIKYLLWGKNVSMNLLTFYFKLLYPENGTVFNSMLGDAINYKTLEKQLDVLNRVISSCNSGLESKIMAVNDDKSQAHFVVKLKTCEETKTILFRYVEYGSSESRNKLPPLVPLSVYDKAVPYISNWSEFMKMAAQRAENSGPMKPFIQSPLKQLCLFIRFCAKSSTVEDHYCHLPVTIENDVAMITCPYNVCPLGIEK</sequence>
<protein>
    <submittedName>
        <fullName evidence="1">Uncharacterized protein</fullName>
    </submittedName>
</protein>
<keyword evidence="2" id="KW-1185">Reference proteome</keyword>
<reference evidence="1 2" key="1">
    <citation type="journal article" date="2015" name="J. Virol.">
        <title>Salmon gill poxvirus, the deepest representative of the Chordopoxvirinae.</title>
        <authorList>
            <person name="Gjessing M.C."/>
            <person name="Yutin N."/>
            <person name="Tengs T."/>
            <person name="Senkevich T."/>
            <person name="Koonin E.V."/>
            <person name="Ronning H.P."/>
            <person name="Alarson M."/>
            <person name="Ylving S."/>
            <person name="Lie K.-I."/>
            <person name="Saure B."/>
            <person name="Tran L."/>
            <person name="Moss B."/>
            <person name="Dale O.B."/>
        </authorList>
    </citation>
    <scope>NUCLEOTIDE SEQUENCE [LARGE SCALE GENOMIC DNA]</scope>
    <source>
        <strain evidence="1">2012-04-F277-L3G</strain>
    </source>
</reference>
<dbReference type="Proteomes" id="UP000105007">
    <property type="component" value="Segment"/>
</dbReference>
<name>A0A0H4YFG5_9POXV</name>
<organism evidence="1 2">
    <name type="scientific">Salmon gill poxvirus</name>
    <dbReference type="NCBI Taxonomy" id="1680908"/>
    <lineage>
        <taxon>Viruses</taxon>
        <taxon>Varidnaviria</taxon>
        <taxon>Bamfordvirae</taxon>
        <taxon>Nucleocytoviricota</taxon>
        <taxon>Pokkesviricetes</taxon>
        <taxon>Chitovirales</taxon>
        <taxon>Poxviridae</taxon>
        <taxon>Chordopoxvirinae</taxon>
        <taxon>Salmonpoxvirus</taxon>
        <taxon>Salmonpoxvirus gillpox</taxon>
        <taxon>Salmon gillpox virus</taxon>
    </lineage>
</organism>
<proteinExistence type="predicted"/>
<dbReference type="KEGG" id="vg:25392217"/>
<evidence type="ECO:0000313" key="2">
    <source>
        <dbReference type="Proteomes" id="UP000105007"/>
    </source>
</evidence>
<dbReference type="GeneID" id="25392217"/>
<accession>A0A0H4YFG5</accession>
<evidence type="ECO:0000313" key="1">
    <source>
        <dbReference type="EMBL" id="AKR04174.1"/>
    </source>
</evidence>
<gene>
    <name evidence="1" type="ORF">SGPV050</name>
</gene>
<dbReference type="RefSeq" id="YP_009162422.1">
    <property type="nucleotide sequence ID" value="NC_027707.1"/>
</dbReference>